<reference evidence="1 2" key="1">
    <citation type="submission" date="2015-07" db="EMBL/GenBank/DDBJ databases">
        <title>The genome of Dufourea novaeangliae.</title>
        <authorList>
            <person name="Pan H."/>
            <person name="Kapheim K."/>
        </authorList>
    </citation>
    <scope>NUCLEOTIDE SEQUENCE [LARGE SCALE GENOMIC DNA]</scope>
    <source>
        <strain evidence="1">0120121106</strain>
        <tissue evidence="1">Whole body</tissue>
    </source>
</reference>
<keyword evidence="2" id="KW-1185">Reference proteome</keyword>
<dbReference type="Proteomes" id="UP000076502">
    <property type="component" value="Unassembled WGS sequence"/>
</dbReference>
<dbReference type="AlphaFoldDB" id="A0A154P441"/>
<evidence type="ECO:0000313" key="2">
    <source>
        <dbReference type="Proteomes" id="UP000076502"/>
    </source>
</evidence>
<sequence>MKYLPFLSGNTHVSLIELEKPRDVVFNKKSGFHKDNVHPGNYNYQRKMQMRDVLVAESTESSRLHENERPQYEYSYISSFQIIVYTGRI</sequence>
<dbReference type="EMBL" id="KQ434809">
    <property type="protein sequence ID" value="KZC06719.1"/>
    <property type="molecule type" value="Genomic_DNA"/>
</dbReference>
<evidence type="ECO:0000313" key="1">
    <source>
        <dbReference type="EMBL" id="KZC06719.1"/>
    </source>
</evidence>
<accession>A0A154P441</accession>
<protein>
    <submittedName>
        <fullName evidence="1">Uncharacterized protein</fullName>
    </submittedName>
</protein>
<proteinExistence type="predicted"/>
<organism evidence="1 2">
    <name type="scientific">Dufourea novaeangliae</name>
    <name type="common">Sweat bee</name>
    <dbReference type="NCBI Taxonomy" id="178035"/>
    <lineage>
        <taxon>Eukaryota</taxon>
        <taxon>Metazoa</taxon>
        <taxon>Ecdysozoa</taxon>
        <taxon>Arthropoda</taxon>
        <taxon>Hexapoda</taxon>
        <taxon>Insecta</taxon>
        <taxon>Pterygota</taxon>
        <taxon>Neoptera</taxon>
        <taxon>Endopterygota</taxon>
        <taxon>Hymenoptera</taxon>
        <taxon>Apocrita</taxon>
        <taxon>Aculeata</taxon>
        <taxon>Apoidea</taxon>
        <taxon>Anthophila</taxon>
        <taxon>Halictidae</taxon>
        <taxon>Rophitinae</taxon>
        <taxon>Dufourea</taxon>
    </lineage>
</organism>
<name>A0A154P441_DUFNO</name>
<gene>
    <name evidence="1" type="ORF">WN55_10633</name>
</gene>